<dbReference type="InterPro" id="IPR029058">
    <property type="entry name" value="AB_hydrolase_fold"/>
</dbReference>
<dbReference type="OrthoDB" id="9801421at2"/>
<keyword evidence="5" id="KW-0472">Membrane</keyword>
<dbReference type="GO" id="GO:0006508">
    <property type="term" value="P:proteolysis"/>
    <property type="evidence" value="ECO:0007669"/>
    <property type="project" value="UniProtKB-KW"/>
</dbReference>
<keyword evidence="4" id="KW-0720">Serine protease</keyword>
<dbReference type="InterPro" id="IPR023302">
    <property type="entry name" value="Pept_S9A_N"/>
</dbReference>
<name>A0A368NH75_9GAMM</name>
<keyword evidence="5" id="KW-0812">Transmembrane</keyword>
<comment type="caution">
    <text evidence="8">The sequence shown here is derived from an EMBL/GenBank/DDBJ whole genome shotgun (WGS) entry which is preliminary data.</text>
</comment>
<dbReference type="RefSeq" id="WP_114338645.1">
    <property type="nucleotide sequence ID" value="NZ_QPID01000007.1"/>
</dbReference>
<keyword evidence="5" id="KW-1133">Transmembrane helix</keyword>
<proteinExistence type="inferred from homology"/>
<dbReference type="SUPFAM" id="SSF53474">
    <property type="entry name" value="alpha/beta-Hydrolases"/>
    <property type="match status" value="1"/>
</dbReference>
<evidence type="ECO:0000256" key="1">
    <source>
        <dbReference type="ARBA" id="ARBA00005228"/>
    </source>
</evidence>
<dbReference type="Pfam" id="PF00326">
    <property type="entry name" value="Peptidase_S9"/>
    <property type="match status" value="1"/>
</dbReference>
<feature type="domain" description="Peptidase S9A N-terminal" evidence="7">
    <location>
        <begin position="66"/>
        <end position="454"/>
    </location>
</feature>
<keyword evidence="3" id="KW-0378">Hydrolase</keyword>
<evidence type="ECO:0000256" key="4">
    <source>
        <dbReference type="ARBA" id="ARBA00022825"/>
    </source>
</evidence>
<evidence type="ECO:0000256" key="5">
    <source>
        <dbReference type="SAM" id="Phobius"/>
    </source>
</evidence>
<dbReference type="InterPro" id="IPR051543">
    <property type="entry name" value="Serine_Peptidase_S9A"/>
</dbReference>
<evidence type="ECO:0000313" key="8">
    <source>
        <dbReference type="EMBL" id="RCU49085.1"/>
    </source>
</evidence>
<organism evidence="8 9">
    <name type="scientific">Corallincola holothuriorum</name>
    <dbReference type="NCBI Taxonomy" id="2282215"/>
    <lineage>
        <taxon>Bacteria</taxon>
        <taxon>Pseudomonadati</taxon>
        <taxon>Pseudomonadota</taxon>
        <taxon>Gammaproteobacteria</taxon>
        <taxon>Alteromonadales</taxon>
        <taxon>Psychromonadaceae</taxon>
        <taxon>Corallincola</taxon>
    </lineage>
</organism>
<dbReference type="PANTHER" id="PTHR11757">
    <property type="entry name" value="PROTEASE FAMILY S9A OLIGOPEPTIDASE"/>
    <property type="match status" value="1"/>
</dbReference>
<dbReference type="Proteomes" id="UP000252558">
    <property type="component" value="Unassembled WGS sequence"/>
</dbReference>
<accession>A0A368NH75</accession>
<evidence type="ECO:0000256" key="2">
    <source>
        <dbReference type="ARBA" id="ARBA00022670"/>
    </source>
</evidence>
<sequence length="752" mass="85301">MITKIKKSQSASLGHLRPLKFISVISILFAISWLACGVAQADVKSPAVKLQAPNAIPLPVAKPLPTTRMFHGKPLVDEYSWLIDTDFPQVNDAAILDYIAAENSYFEKVMASHRELTERLIAETKQRTILDSREPGHEFRQGDFIYRSVALADSHFKQWQRKPLNGELFSTIFDESKMVASEAGESIHQLYFSPDGRYAAWGSYQQDIFASQLQFYDISNQKKLKQNIAGGLPLYVWAQDSQSLFYPFVTESGLYQIRLHKLGTDPVNDNVLFRETRQAFRNELYPSVSGDYAFLYRGANRSLQVIAFSTKSPEQAPVQISNIKHNVMNYIDHANGTFYMRSNDINRSYRIAAAKDTGNGPGSWKTLLAGDDDLQLKRMVPFDDFVAVEANRLGQSEIVILREDREPQWIKFPDQAYTATLAKQQDPASQQIRLNYFSLTTPKSQVVYDMEHQALTGLSRLNIDISLYKTERIQVTVRDGVRVPVTLFYRDDLKQQGQPLHLTGFGAFGETGEGWPRGFKFANERFSLLDRGVMYAMAHVRGGGELGPNWQRSGEQMQRKNSFNDLVDVANELIEQQYTQAGKISIAGDSAGGMLMGAALNQAPQLWCGAVLNVPWVDPLSEMLDTENAEVEWIWSLFGNPLRSAEVFNYVYSYNPYDQIRHQAYPPQLITTRWTDNTVPYWHAARWAARMRERKQDNNLLLLTTRSDGNHFGGATPEKDRYEQAQELTFLLMVHGLTEVAPAPLPKLSQEE</sequence>
<protein>
    <submittedName>
        <fullName evidence="8">S9 family peptidase</fullName>
    </submittedName>
</protein>
<gene>
    <name evidence="8" type="ORF">DU002_12040</name>
</gene>
<dbReference type="Gene3D" id="2.130.10.120">
    <property type="entry name" value="Prolyl oligopeptidase, N-terminal domain"/>
    <property type="match status" value="1"/>
</dbReference>
<dbReference type="InterPro" id="IPR001375">
    <property type="entry name" value="Peptidase_S9_cat"/>
</dbReference>
<keyword evidence="2" id="KW-0645">Protease</keyword>
<reference evidence="8 9" key="1">
    <citation type="submission" date="2018-07" db="EMBL/GenBank/DDBJ databases">
        <title>Corallincola holothuriorum sp. nov., a new facultative anaerobe isolated from sea cucumber Apostichopus japonicus.</title>
        <authorList>
            <person name="Xia H."/>
        </authorList>
    </citation>
    <scope>NUCLEOTIDE SEQUENCE [LARGE SCALE GENOMIC DNA]</scope>
    <source>
        <strain evidence="8 9">C4</strain>
    </source>
</reference>
<dbReference type="AlphaFoldDB" id="A0A368NH75"/>
<feature type="transmembrane region" description="Helical" evidence="5">
    <location>
        <begin position="21"/>
        <end position="41"/>
    </location>
</feature>
<evidence type="ECO:0000313" key="9">
    <source>
        <dbReference type="Proteomes" id="UP000252558"/>
    </source>
</evidence>
<dbReference type="EMBL" id="QPID01000007">
    <property type="protein sequence ID" value="RCU49085.1"/>
    <property type="molecule type" value="Genomic_DNA"/>
</dbReference>
<keyword evidence="9" id="KW-1185">Reference proteome</keyword>
<dbReference type="InterPro" id="IPR002470">
    <property type="entry name" value="Peptidase_S9A"/>
</dbReference>
<dbReference type="Pfam" id="PF02897">
    <property type="entry name" value="Peptidase_S9_N"/>
    <property type="match status" value="1"/>
</dbReference>
<dbReference type="Gene3D" id="3.40.50.1820">
    <property type="entry name" value="alpha/beta hydrolase"/>
    <property type="match status" value="1"/>
</dbReference>
<evidence type="ECO:0000256" key="3">
    <source>
        <dbReference type="ARBA" id="ARBA00022801"/>
    </source>
</evidence>
<evidence type="ECO:0000259" key="6">
    <source>
        <dbReference type="Pfam" id="PF00326"/>
    </source>
</evidence>
<dbReference type="PRINTS" id="PR00862">
    <property type="entry name" value="PROLIGOPTASE"/>
</dbReference>
<dbReference type="SUPFAM" id="SSF50993">
    <property type="entry name" value="Peptidase/esterase 'gauge' domain"/>
    <property type="match status" value="1"/>
</dbReference>
<dbReference type="GO" id="GO:0004252">
    <property type="term" value="F:serine-type endopeptidase activity"/>
    <property type="evidence" value="ECO:0007669"/>
    <property type="project" value="InterPro"/>
</dbReference>
<dbReference type="PANTHER" id="PTHR11757:SF19">
    <property type="entry name" value="PROLYL ENDOPEPTIDASE-LIKE"/>
    <property type="match status" value="1"/>
</dbReference>
<comment type="similarity">
    <text evidence="1">Belongs to the peptidase S9A family.</text>
</comment>
<evidence type="ECO:0000259" key="7">
    <source>
        <dbReference type="Pfam" id="PF02897"/>
    </source>
</evidence>
<feature type="domain" description="Peptidase S9 prolyl oligopeptidase catalytic" evidence="6">
    <location>
        <begin position="524"/>
        <end position="733"/>
    </location>
</feature>